<dbReference type="GO" id="GO:0016020">
    <property type="term" value="C:membrane"/>
    <property type="evidence" value="ECO:0007669"/>
    <property type="project" value="TreeGrafter"/>
</dbReference>
<dbReference type="InterPro" id="IPR000073">
    <property type="entry name" value="AB_hydrolase_1"/>
</dbReference>
<dbReference type="Proteomes" id="UP000317303">
    <property type="component" value="Unassembled WGS sequence"/>
</dbReference>
<feature type="domain" description="AB hydrolase-1" evidence="1">
    <location>
        <begin position="57"/>
        <end position="193"/>
    </location>
</feature>
<dbReference type="GO" id="GO:0003824">
    <property type="term" value="F:catalytic activity"/>
    <property type="evidence" value="ECO:0007669"/>
    <property type="project" value="UniProtKB-ARBA"/>
</dbReference>
<protein>
    <submittedName>
        <fullName evidence="2">Pimeloyl-ACP methyl ester carboxylesterase</fullName>
    </submittedName>
</protein>
<gene>
    <name evidence="2" type="ORF">JD82_02069</name>
</gene>
<evidence type="ECO:0000259" key="1">
    <source>
        <dbReference type="Pfam" id="PF00561"/>
    </source>
</evidence>
<accession>A0A660CE93</accession>
<evidence type="ECO:0000313" key="2">
    <source>
        <dbReference type="EMBL" id="TWH20227.1"/>
    </source>
</evidence>
<evidence type="ECO:0000313" key="3">
    <source>
        <dbReference type="Proteomes" id="UP000317303"/>
    </source>
</evidence>
<dbReference type="PANTHER" id="PTHR43798:SF33">
    <property type="entry name" value="HYDROLASE, PUTATIVE (AFU_ORTHOLOGUE AFUA_2G14860)-RELATED"/>
    <property type="match status" value="1"/>
</dbReference>
<dbReference type="OrthoDB" id="5513277at2"/>
<dbReference type="AlphaFoldDB" id="A0A660CE93"/>
<reference evidence="2 3" key="1">
    <citation type="submission" date="2019-07" db="EMBL/GenBank/DDBJ databases">
        <title>R&amp;d 2014.</title>
        <authorList>
            <person name="Klenk H.-P."/>
        </authorList>
    </citation>
    <scope>NUCLEOTIDE SEQUENCE [LARGE SCALE GENOMIC DNA]</scope>
    <source>
        <strain evidence="2 3">DSM 43194</strain>
    </source>
</reference>
<dbReference type="EMBL" id="VLJV01000001">
    <property type="protein sequence ID" value="TWH20227.1"/>
    <property type="molecule type" value="Genomic_DNA"/>
</dbReference>
<organism evidence="2 3">
    <name type="scientific">Prauserella rugosa</name>
    <dbReference type="NCBI Taxonomy" id="43354"/>
    <lineage>
        <taxon>Bacteria</taxon>
        <taxon>Bacillati</taxon>
        <taxon>Actinomycetota</taxon>
        <taxon>Actinomycetes</taxon>
        <taxon>Pseudonocardiales</taxon>
        <taxon>Pseudonocardiaceae</taxon>
        <taxon>Prauserella</taxon>
    </lineage>
</organism>
<name>A0A660CE93_9PSEU</name>
<sequence length="301" mass="32383">MRSGGLSGGFVSARARADFDTAYDRGMRALPEPDRHWDVRTGFGSARVYRFGSGDGPPLVLLPGRAGTVVMWEPNLRALAARAPVYAVDLIGEPGRSEQTAPIRSGADQASWLADVLSELDLSGVHLVGYSFGGWLAANLAVRRPERLASLTVLDPVQTFARFPAALIVRSALTVVPGIRGRARESFLRWMSGDADAAAAGSDDPVVRVIDEGMRTYRIALPTPTLLTGTQLRRLHLPVLALIAGRSVIHDAGRAADRARRLLPHARVEVWPSATHAIAGEFPDDVSTRILTFLDDLEAAP</sequence>
<keyword evidence="3" id="KW-1185">Reference proteome</keyword>
<dbReference type="PANTHER" id="PTHR43798">
    <property type="entry name" value="MONOACYLGLYCEROL LIPASE"/>
    <property type="match status" value="1"/>
</dbReference>
<dbReference type="InterPro" id="IPR050266">
    <property type="entry name" value="AB_hydrolase_sf"/>
</dbReference>
<dbReference type="Gene3D" id="3.40.50.1820">
    <property type="entry name" value="alpha/beta hydrolase"/>
    <property type="match status" value="1"/>
</dbReference>
<dbReference type="InterPro" id="IPR029058">
    <property type="entry name" value="AB_hydrolase_fold"/>
</dbReference>
<proteinExistence type="predicted"/>
<dbReference type="Pfam" id="PF00561">
    <property type="entry name" value="Abhydrolase_1"/>
    <property type="match status" value="1"/>
</dbReference>
<comment type="caution">
    <text evidence="2">The sequence shown here is derived from an EMBL/GenBank/DDBJ whole genome shotgun (WGS) entry which is preliminary data.</text>
</comment>
<dbReference type="SUPFAM" id="SSF53474">
    <property type="entry name" value="alpha/beta-Hydrolases"/>
    <property type="match status" value="1"/>
</dbReference>